<accession>A0AAN9KRF7</accession>
<dbReference type="Proteomes" id="UP001367508">
    <property type="component" value="Unassembled WGS sequence"/>
</dbReference>
<reference evidence="1 2" key="1">
    <citation type="submission" date="2024-01" db="EMBL/GenBank/DDBJ databases">
        <title>The genomes of 5 underutilized Papilionoideae crops provide insights into root nodulation and disease resistanc.</title>
        <authorList>
            <person name="Jiang F."/>
        </authorList>
    </citation>
    <scope>NUCLEOTIDE SEQUENCE [LARGE SCALE GENOMIC DNA]</scope>
    <source>
        <strain evidence="1">LVBAO_FW01</strain>
        <tissue evidence="1">Leaves</tissue>
    </source>
</reference>
<comment type="caution">
    <text evidence="1">The sequence shown here is derived from an EMBL/GenBank/DDBJ whole genome shotgun (WGS) entry which is preliminary data.</text>
</comment>
<protein>
    <submittedName>
        <fullName evidence="1">Uncharacterized protein</fullName>
    </submittedName>
</protein>
<dbReference type="EMBL" id="JAYMYQ010000007">
    <property type="protein sequence ID" value="KAK7321371.1"/>
    <property type="molecule type" value="Genomic_DNA"/>
</dbReference>
<organism evidence="1 2">
    <name type="scientific">Canavalia gladiata</name>
    <name type="common">Sword bean</name>
    <name type="synonym">Dolichos gladiatus</name>
    <dbReference type="NCBI Taxonomy" id="3824"/>
    <lineage>
        <taxon>Eukaryota</taxon>
        <taxon>Viridiplantae</taxon>
        <taxon>Streptophyta</taxon>
        <taxon>Embryophyta</taxon>
        <taxon>Tracheophyta</taxon>
        <taxon>Spermatophyta</taxon>
        <taxon>Magnoliopsida</taxon>
        <taxon>eudicotyledons</taxon>
        <taxon>Gunneridae</taxon>
        <taxon>Pentapetalae</taxon>
        <taxon>rosids</taxon>
        <taxon>fabids</taxon>
        <taxon>Fabales</taxon>
        <taxon>Fabaceae</taxon>
        <taxon>Papilionoideae</taxon>
        <taxon>50 kb inversion clade</taxon>
        <taxon>NPAAA clade</taxon>
        <taxon>indigoferoid/millettioid clade</taxon>
        <taxon>Phaseoleae</taxon>
        <taxon>Canavalia</taxon>
    </lineage>
</organism>
<gene>
    <name evidence="1" type="ORF">VNO77_31950</name>
</gene>
<proteinExistence type="predicted"/>
<evidence type="ECO:0000313" key="1">
    <source>
        <dbReference type="EMBL" id="KAK7321371.1"/>
    </source>
</evidence>
<sequence>MEIQYLAWKSPRLLAGILATGEVLLCTNPNAIPLENRGGITPRPFLAQNQSKSDALILLHAPVPPCLTTILPLFPNILSASGGAQGKDICPLRENSGILLLWSLNLSCYAK</sequence>
<dbReference type="AlphaFoldDB" id="A0AAN9KRF7"/>
<evidence type="ECO:0000313" key="2">
    <source>
        <dbReference type="Proteomes" id="UP001367508"/>
    </source>
</evidence>
<keyword evidence="2" id="KW-1185">Reference proteome</keyword>
<name>A0AAN9KRF7_CANGL</name>